<dbReference type="InterPro" id="IPR001387">
    <property type="entry name" value="Cro/C1-type_HTH"/>
</dbReference>
<gene>
    <name evidence="4" type="ORF">C5L23_001592</name>
</gene>
<dbReference type="AlphaFoldDB" id="A0A4R5NBQ3"/>
<dbReference type="SUPFAM" id="SSF47413">
    <property type="entry name" value="lambda repressor-like DNA-binding domains"/>
    <property type="match status" value="1"/>
</dbReference>
<proteinExistence type="predicted"/>
<dbReference type="GO" id="GO:0003677">
    <property type="term" value="F:DNA binding"/>
    <property type="evidence" value="ECO:0007669"/>
    <property type="project" value="UniProtKB-KW"/>
</dbReference>
<keyword evidence="2" id="KW-0812">Transmembrane</keyword>
<evidence type="ECO:0000256" key="2">
    <source>
        <dbReference type="SAM" id="Phobius"/>
    </source>
</evidence>
<dbReference type="Pfam" id="PF01381">
    <property type="entry name" value="HTH_3"/>
    <property type="match status" value="1"/>
</dbReference>
<evidence type="ECO:0000313" key="4">
    <source>
        <dbReference type="EMBL" id="TDG70068.1"/>
    </source>
</evidence>
<dbReference type="PROSITE" id="PS50943">
    <property type="entry name" value="HTH_CROC1"/>
    <property type="match status" value="1"/>
</dbReference>
<dbReference type="CDD" id="cd00093">
    <property type="entry name" value="HTH_XRE"/>
    <property type="match status" value="1"/>
</dbReference>
<protein>
    <recommendedName>
        <fullName evidence="3">HTH cro/C1-type domain-containing protein</fullName>
    </recommendedName>
</protein>
<dbReference type="SMART" id="SM00530">
    <property type="entry name" value="HTH_XRE"/>
    <property type="match status" value="1"/>
</dbReference>
<accession>A0A4R5NBQ3</accession>
<sequence length="111" mass="13314">MTTTFSEQFKKIRRHQDLSQEEIANKLFISRETISQWENDEATPNLSQLVQLSRLFDVSLDELVLNDSSHHRHNEHPTNFWQFAESYWWLIFPIGGFLSWFIPHIIEVIKQ</sequence>
<comment type="caution">
    <text evidence="4">The sequence shown here is derived from an EMBL/GenBank/DDBJ whole genome shotgun (WGS) entry which is preliminary data.</text>
</comment>
<evidence type="ECO:0000259" key="3">
    <source>
        <dbReference type="PROSITE" id="PS50943"/>
    </source>
</evidence>
<evidence type="ECO:0000313" key="5">
    <source>
        <dbReference type="Proteomes" id="UP000295681"/>
    </source>
</evidence>
<dbReference type="Proteomes" id="UP000295681">
    <property type="component" value="Unassembled WGS sequence"/>
</dbReference>
<organism evidence="4 5">
    <name type="scientific">Leuconostoc fallax</name>
    <dbReference type="NCBI Taxonomy" id="1251"/>
    <lineage>
        <taxon>Bacteria</taxon>
        <taxon>Bacillati</taxon>
        <taxon>Bacillota</taxon>
        <taxon>Bacilli</taxon>
        <taxon>Lactobacillales</taxon>
        <taxon>Lactobacillaceae</taxon>
        <taxon>Leuconostoc</taxon>
    </lineage>
</organism>
<dbReference type="InterPro" id="IPR010982">
    <property type="entry name" value="Lambda_DNA-bd_dom_sf"/>
</dbReference>
<keyword evidence="5" id="KW-1185">Reference proteome</keyword>
<dbReference type="PANTHER" id="PTHR46558">
    <property type="entry name" value="TRACRIPTIONAL REGULATORY PROTEIN-RELATED-RELATED"/>
    <property type="match status" value="1"/>
</dbReference>
<keyword evidence="2" id="KW-1133">Transmembrane helix</keyword>
<feature type="domain" description="HTH cro/C1-type" evidence="3">
    <location>
        <begin position="9"/>
        <end position="63"/>
    </location>
</feature>
<dbReference type="RefSeq" id="WP_133264115.1">
    <property type="nucleotide sequence ID" value="NZ_JAGYGP010000003.1"/>
</dbReference>
<feature type="transmembrane region" description="Helical" evidence="2">
    <location>
        <begin position="87"/>
        <end position="106"/>
    </location>
</feature>
<dbReference type="EMBL" id="PUFI01000002">
    <property type="protein sequence ID" value="TDG70068.1"/>
    <property type="molecule type" value="Genomic_DNA"/>
</dbReference>
<dbReference type="PANTHER" id="PTHR46558:SF13">
    <property type="entry name" value="HTH-TYPE TRANSCRIPTIONAL REGULATOR IMMR"/>
    <property type="match status" value="1"/>
</dbReference>
<reference evidence="4 5" key="1">
    <citation type="journal article" date="2019" name="Appl. Microbiol. Biotechnol.">
        <title>Uncovering carbohydrate metabolism through a genotype-phenotype association study of 56 lactic acid bacteria genomes.</title>
        <authorList>
            <person name="Buron-Moles G."/>
            <person name="Chailyan A."/>
            <person name="Dolejs I."/>
            <person name="Forster J."/>
            <person name="Miks M.H."/>
        </authorList>
    </citation>
    <scope>NUCLEOTIDE SEQUENCE [LARGE SCALE GENOMIC DNA]</scope>
    <source>
        <strain evidence="4 5">ATCC 700006</strain>
    </source>
</reference>
<evidence type="ECO:0000256" key="1">
    <source>
        <dbReference type="ARBA" id="ARBA00023125"/>
    </source>
</evidence>
<name>A0A4R5NBQ3_9LACO</name>
<keyword evidence="2" id="KW-0472">Membrane</keyword>
<dbReference type="Gene3D" id="1.10.260.40">
    <property type="entry name" value="lambda repressor-like DNA-binding domains"/>
    <property type="match status" value="1"/>
</dbReference>
<keyword evidence="1" id="KW-0238">DNA-binding</keyword>